<reference evidence="2" key="1">
    <citation type="journal article" date="2012" name="Proc. Natl. Acad. Sci. U.S.A.">
        <title>Antigenic diversity is generated by distinct evolutionary mechanisms in African trypanosome species.</title>
        <authorList>
            <person name="Jackson A.P."/>
            <person name="Berry A."/>
            <person name="Aslett M."/>
            <person name="Allison H.C."/>
            <person name="Burton P."/>
            <person name="Vavrova-Anderson J."/>
            <person name="Brown R."/>
            <person name="Browne H."/>
            <person name="Corton N."/>
            <person name="Hauser H."/>
            <person name="Gamble J."/>
            <person name="Gilderthorp R."/>
            <person name="Marcello L."/>
            <person name="McQuillan J."/>
            <person name="Otto T.D."/>
            <person name="Quail M.A."/>
            <person name="Sanders M.J."/>
            <person name="van Tonder A."/>
            <person name="Ginger M.L."/>
            <person name="Field M.C."/>
            <person name="Barry J.D."/>
            <person name="Hertz-Fowler C."/>
            <person name="Berriman M."/>
        </authorList>
    </citation>
    <scope>NUCLEOTIDE SEQUENCE</scope>
    <source>
        <strain evidence="2">Y486</strain>
    </source>
</reference>
<feature type="region of interest" description="Disordered" evidence="1">
    <location>
        <begin position="241"/>
        <end position="261"/>
    </location>
</feature>
<feature type="non-terminal residue" evidence="2">
    <location>
        <position position="261"/>
    </location>
</feature>
<name>G0TVD7_TRYVY</name>
<accession>G0TVD7</accession>
<dbReference type="AlphaFoldDB" id="G0TVD7"/>
<dbReference type="EMBL" id="HE573021">
    <property type="protein sequence ID" value="CCC47903.1"/>
    <property type="molecule type" value="Genomic_DNA"/>
</dbReference>
<dbReference type="VEuPathDB" id="TriTrypDB:TvY486_0501120"/>
<organism evidence="2">
    <name type="scientific">Trypanosoma vivax (strain Y486)</name>
    <dbReference type="NCBI Taxonomy" id="1055687"/>
    <lineage>
        <taxon>Eukaryota</taxon>
        <taxon>Discoba</taxon>
        <taxon>Euglenozoa</taxon>
        <taxon>Kinetoplastea</taxon>
        <taxon>Metakinetoplastina</taxon>
        <taxon>Trypanosomatida</taxon>
        <taxon>Trypanosomatidae</taxon>
        <taxon>Trypanosoma</taxon>
        <taxon>Duttonella</taxon>
    </lineage>
</organism>
<evidence type="ECO:0000313" key="2">
    <source>
        <dbReference type="EMBL" id="CCC47903.1"/>
    </source>
</evidence>
<gene>
    <name evidence="2" type="ORF">TVY486_0501120</name>
</gene>
<sequence>MPPNLTQSCNQTSFNFGDDTNGEGASVLVAASDTNNREGGSCFVQEDPSNTLPLCATCHRPLFVHEGNGAKQPDVAQYSLLIESLQKKVHSLQKALVSAAYCMALAEKPDDRKNELSVDAVCLPKGVSGKEPKLSRWRNKWQRAIEKNSTLLKIQEVASKFHEKNYRKLDELLFSHDIIDYINDTTNHEKYDEECVVPSVSVGAAAGCKAPADVIPSVDPVIFIDITSVMGRNVSREGAVVQKGTAPAESDGLESEEREFM</sequence>
<evidence type="ECO:0000256" key="1">
    <source>
        <dbReference type="SAM" id="MobiDB-lite"/>
    </source>
</evidence>
<protein>
    <submittedName>
        <fullName evidence="2">Uncharacterized protein</fullName>
    </submittedName>
</protein>
<feature type="compositionally biased region" description="Acidic residues" evidence="1">
    <location>
        <begin position="251"/>
        <end position="261"/>
    </location>
</feature>
<proteinExistence type="predicted"/>